<gene>
    <name evidence="5" type="ORF">AAY24_12635</name>
</gene>
<dbReference type="Proteomes" id="UP000034410">
    <property type="component" value="Chromosome"/>
</dbReference>
<dbReference type="InterPro" id="IPR043128">
    <property type="entry name" value="Rev_trsase/Diguanyl_cyclase"/>
</dbReference>
<evidence type="ECO:0000313" key="5">
    <source>
        <dbReference type="EMBL" id="AKH21058.1"/>
    </source>
</evidence>
<dbReference type="Gene3D" id="3.30.450.20">
    <property type="entry name" value="PAS domain"/>
    <property type="match status" value="1"/>
</dbReference>
<dbReference type="PROSITE" id="PS50113">
    <property type="entry name" value="PAC"/>
    <property type="match status" value="1"/>
</dbReference>
<comment type="cofactor">
    <cofactor evidence="1">
        <name>Mg(2+)</name>
        <dbReference type="ChEBI" id="CHEBI:18420"/>
    </cofactor>
</comment>
<dbReference type="KEGG" id="seds:AAY24_12635"/>
<dbReference type="CDD" id="cd00130">
    <property type="entry name" value="PAS"/>
    <property type="match status" value="1"/>
</dbReference>
<dbReference type="InterPro" id="IPR052163">
    <property type="entry name" value="DGC-Regulatory_Protein"/>
</dbReference>
<organism evidence="5 6">
    <name type="scientific">Sedimenticola thiotaurini</name>
    <dbReference type="NCBI Taxonomy" id="1543721"/>
    <lineage>
        <taxon>Bacteria</taxon>
        <taxon>Pseudomonadati</taxon>
        <taxon>Pseudomonadota</taxon>
        <taxon>Gammaproteobacteria</taxon>
        <taxon>Chromatiales</taxon>
        <taxon>Sedimenticolaceae</taxon>
        <taxon>Sedimenticola</taxon>
    </lineage>
</organism>
<dbReference type="SUPFAM" id="SSF55785">
    <property type="entry name" value="PYP-like sensor domain (PAS domain)"/>
    <property type="match status" value="1"/>
</dbReference>
<feature type="domain" description="PAC" evidence="3">
    <location>
        <begin position="80"/>
        <end position="131"/>
    </location>
</feature>
<reference evidence="5 6" key="1">
    <citation type="journal article" date="2015" name="Genome Announc.">
        <title>Complete Genome Sequence of Sedimenticola thiotaurini Strain SIP-G1, a Polyphosphate- and Polyhydroxyalkanoate-Accumulating Sulfur-Oxidizing Gammaproteobacterium Isolated from Salt Marsh Sediments.</title>
        <authorList>
            <person name="Flood B.E."/>
            <person name="Jones D.S."/>
            <person name="Bailey J.V."/>
        </authorList>
    </citation>
    <scope>NUCLEOTIDE SEQUENCE [LARGE SCALE GENOMIC DNA]</scope>
    <source>
        <strain evidence="5 6">SIP-G1</strain>
    </source>
</reference>
<dbReference type="Pfam" id="PF00990">
    <property type="entry name" value="GGDEF"/>
    <property type="match status" value="1"/>
</dbReference>
<dbReference type="PROSITE" id="PS50887">
    <property type="entry name" value="GGDEF"/>
    <property type="match status" value="1"/>
</dbReference>
<accession>A0A0F7K292</accession>
<protein>
    <recommendedName>
        <fullName evidence="7">Diguanylate cyclase</fullName>
    </recommendedName>
</protein>
<name>A0A0F7K292_9GAMM</name>
<keyword evidence="6" id="KW-1185">Reference proteome</keyword>
<dbReference type="InterPro" id="IPR000014">
    <property type="entry name" value="PAS"/>
</dbReference>
<dbReference type="FunFam" id="3.30.70.270:FF:000001">
    <property type="entry name" value="Diguanylate cyclase domain protein"/>
    <property type="match status" value="1"/>
</dbReference>
<dbReference type="GO" id="GO:0003824">
    <property type="term" value="F:catalytic activity"/>
    <property type="evidence" value="ECO:0007669"/>
    <property type="project" value="UniProtKB-ARBA"/>
</dbReference>
<sequence length="298" mass="33595">MVSNVLNDELALICPDPVIGIRRNGIITLFNPAAERMLGYSRDEVIGQLQVAKLYPSRESAREIKRLMYSDSKGIRGQIIGHNTHLLSKSGERIPIQLSASLVEQDGREVGSIGFFRDLTERLELERSLKLLTVTDNLTGLYNQRHFQTVLKREIGRSNRYKHPLSLICIDLDNFKSVNDSLGHIEGDLALRYVGDCIATLLRNSDYGFRYGGDEFMLLLPETPQQQAQNLTMRLIDHFSRHMPANLVQISREGKPVSLSIGIAQYREDESVSTFIKRTDLAMYQAKKSPGCLAVMAD</sequence>
<dbReference type="SUPFAM" id="SSF55073">
    <property type="entry name" value="Nucleotide cyclase"/>
    <property type="match status" value="1"/>
</dbReference>
<dbReference type="PANTHER" id="PTHR46663:SF4">
    <property type="entry name" value="DIGUANYLATE CYCLASE DGCT-RELATED"/>
    <property type="match status" value="1"/>
</dbReference>
<dbReference type="SMART" id="SM00267">
    <property type="entry name" value="GGDEF"/>
    <property type="match status" value="1"/>
</dbReference>
<dbReference type="NCBIfam" id="TIGR00254">
    <property type="entry name" value="GGDEF"/>
    <property type="match status" value="1"/>
</dbReference>
<dbReference type="EMBL" id="CP011412">
    <property type="protein sequence ID" value="AKH21058.1"/>
    <property type="molecule type" value="Genomic_DNA"/>
</dbReference>
<evidence type="ECO:0000256" key="1">
    <source>
        <dbReference type="ARBA" id="ARBA00001946"/>
    </source>
</evidence>
<dbReference type="InterPro" id="IPR029787">
    <property type="entry name" value="Nucleotide_cyclase"/>
</dbReference>
<evidence type="ECO:0008006" key="7">
    <source>
        <dbReference type="Google" id="ProtNLM"/>
    </source>
</evidence>
<feature type="domain" description="GGDEF" evidence="4">
    <location>
        <begin position="163"/>
        <end position="298"/>
    </location>
</feature>
<dbReference type="OrthoDB" id="73375at2"/>
<dbReference type="Pfam" id="PF13426">
    <property type="entry name" value="PAS_9"/>
    <property type="match status" value="1"/>
</dbReference>
<feature type="domain" description="PAS" evidence="2">
    <location>
        <begin position="15"/>
        <end position="55"/>
    </location>
</feature>
<dbReference type="PROSITE" id="PS50112">
    <property type="entry name" value="PAS"/>
    <property type="match status" value="1"/>
</dbReference>
<dbReference type="CDD" id="cd01949">
    <property type="entry name" value="GGDEF"/>
    <property type="match status" value="1"/>
</dbReference>
<dbReference type="InterPro" id="IPR000160">
    <property type="entry name" value="GGDEF_dom"/>
</dbReference>
<dbReference type="SMART" id="SM00091">
    <property type="entry name" value="PAS"/>
    <property type="match status" value="1"/>
</dbReference>
<dbReference type="Gene3D" id="3.30.70.270">
    <property type="match status" value="1"/>
</dbReference>
<evidence type="ECO:0000259" key="3">
    <source>
        <dbReference type="PROSITE" id="PS50113"/>
    </source>
</evidence>
<dbReference type="InterPro" id="IPR035965">
    <property type="entry name" value="PAS-like_dom_sf"/>
</dbReference>
<evidence type="ECO:0000259" key="4">
    <source>
        <dbReference type="PROSITE" id="PS50887"/>
    </source>
</evidence>
<dbReference type="AlphaFoldDB" id="A0A0F7K292"/>
<evidence type="ECO:0000313" key="6">
    <source>
        <dbReference type="Proteomes" id="UP000034410"/>
    </source>
</evidence>
<evidence type="ECO:0000259" key="2">
    <source>
        <dbReference type="PROSITE" id="PS50112"/>
    </source>
</evidence>
<dbReference type="InterPro" id="IPR000700">
    <property type="entry name" value="PAS-assoc_C"/>
</dbReference>
<dbReference type="NCBIfam" id="TIGR00229">
    <property type="entry name" value="sensory_box"/>
    <property type="match status" value="1"/>
</dbReference>
<proteinExistence type="predicted"/>
<dbReference type="PANTHER" id="PTHR46663">
    <property type="entry name" value="DIGUANYLATE CYCLASE DGCT-RELATED"/>
    <property type="match status" value="1"/>
</dbReference>